<dbReference type="Pfam" id="PF13749">
    <property type="entry name" value="HATPase_c_4"/>
    <property type="match status" value="1"/>
</dbReference>
<dbReference type="RefSeq" id="WP_022112962.1">
    <property type="nucleotide sequence ID" value="NZ_CACRUM010000059.1"/>
</dbReference>
<dbReference type="AlphaFoldDB" id="A0A6N3DAU6"/>
<organism evidence="2">
    <name type="scientific">Roseburia intestinalis</name>
    <dbReference type="NCBI Taxonomy" id="166486"/>
    <lineage>
        <taxon>Bacteria</taxon>
        <taxon>Bacillati</taxon>
        <taxon>Bacillota</taxon>
        <taxon>Clostridia</taxon>
        <taxon>Lachnospirales</taxon>
        <taxon>Lachnospiraceae</taxon>
        <taxon>Roseburia</taxon>
    </lineage>
</organism>
<proteinExistence type="predicted"/>
<dbReference type="Gene3D" id="3.30.565.60">
    <property type="match status" value="1"/>
</dbReference>
<protein>
    <submittedName>
        <fullName evidence="2">Divergent AAA domain protein</fullName>
    </submittedName>
</protein>
<dbReference type="InterPro" id="IPR038475">
    <property type="entry name" value="RecG_C_sf"/>
</dbReference>
<dbReference type="Pfam" id="PF04326">
    <property type="entry name" value="SLFN_AlbA_2"/>
    <property type="match status" value="1"/>
</dbReference>
<dbReference type="Gene3D" id="3.30.950.30">
    <property type="entry name" value="Schlafen, AAA domain"/>
    <property type="match status" value="1"/>
</dbReference>
<evidence type="ECO:0000313" key="2">
    <source>
        <dbReference type="EMBL" id="VYU23891.1"/>
    </source>
</evidence>
<accession>A0A6N3DAU6</accession>
<dbReference type="InterPro" id="IPR007421">
    <property type="entry name" value="Schlafen_AlbA_2_dom"/>
</dbReference>
<gene>
    <name evidence="2" type="ORF">RILFYP67_01391</name>
</gene>
<evidence type="ECO:0000259" key="1">
    <source>
        <dbReference type="Pfam" id="PF04326"/>
    </source>
</evidence>
<feature type="domain" description="Schlafen AlbA-2" evidence="1">
    <location>
        <begin position="16"/>
        <end position="128"/>
    </location>
</feature>
<reference evidence="2" key="1">
    <citation type="submission" date="2019-11" db="EMBL/GenBank/DDBJ databases">
        <authorList>
            <person name="Feng L."/>
        </authorList>
    </citation>
    <scope>NUCLEOTIDE SEQUENCE</scope>
    <source>
        <strain evidence="2">RintestinalisLFYP67</strain>
    </source>
</reference>
<dbReference type="EMBL" id="CACRUM010000059">
    <property type="protein sequence ID" value="VYU23891.1"/>
    <property type="molecule type" value="Genomic_DNA"/>
</dbReference>
<dbReference type="PANTHER" id="PTHR30595:SF6">
    <property type="entry name" value="SCHLAFEN ALBA-2 DOMAIN-CONTAINING PROTEIN"/>
    <property type="match status" value="1"/>
</dbReference>
<dbReference type="InterPro" id="IPR038461">
    <property type="entry name" value="Schlafen_AlbA_2_dom_sf"/>
</dbReference>
<name>A0A6N3DAU6_9FIRM</name>
<dbReference type="PANTHER" id="PTHR30595">
    <property type="entry name" value="GLPR-RELATED TRANSCRIPTIONAL REPRESSOR"/>
    <property type="match status" value="1"/>
</dbReference>
<sequence>MIPLKIETLLKGRVVEHDRVEYKIGWNPNDIIHSICAFANDYDNTNGGYIVIGVKEENGMPVFPLEGVPKEDLDSIQQEIFQYCNQIVPRYIPRMEIIDYQNSGIFLIYLWCSAGDSGPYQAPKTVYLEIDNIRRGYLEDFIKKSNSSLIEEINNSTLEELLLAEEVADETDTELDIRNIGVLMFAEHPEKFIPGSYIELIRFNTKEAEASDDFIEKTFTGPIWKQVQDALDYINTNVIEEKVVKLQGQAESERFFHKSYREQEPVEIRIYVDSIQILNYPGLAKWINLERFAEGRIKGRKYRNRRIGELFKEIDLSEKKGTGIPKILRELKKNGSPGPEFDMDDDRTYLNTIIHIRDGFDKNEIMSESMSESMSELEIARIQVILQYLTVHDTINSAKAAELLDVEKKTASRLLSKAEKVEVLISKGKTKDKVYMKK</sequence>